<evidence type="ECO:0000259" key="8">
    <source>
        <dbReference type="Pfam" id="PF00483"/>
    </source>
</evidence>
<evidence type="ECO:0000256" key="6">
    <source>
        <dbReference type="ARBA" id="ARBA00023134"/>
    </source>
</evidence>
<dbReference type="AlphaFoldDB" id="A0A1Z8BFR0"/>
<comment type="catalytic activity">
    <reaction evidence="7">
        <text>alpha-D-mannose 1-phosphate + GTP + H(+) = GDP-alpha-D-mannose + diphosphate</text>
        <dbReference type="Rhea" id="RHEA:15229"/>
        <dbReference type="ChEBI" id="CHEBI:15378"/>
        <dbReference type="ChEBI" id="CHEBI:33019"/>
        <dbReference type="ChEBI" id="CHEBI:37565"/>
        <dbReference type="ChEBI" id="CHEBI:57527"/>
        <dbReference type="ChEBI" id="CHEBI:58409"/>
        <dbReference type="EC" id="2.7.7.13"/>
    </reaction>
</comment>
<keyword evidence="5" id="KW-0547">Nucleotide-binding</keyword>
<dbReference type="SUPFAM" id="SSF159283">
    <property type="entry name" value="Guanosine diphospho-D-mannose pyrophosphorylase/mannose-6-phosphate isomerase linker domain"/>
    <property type="match status" value="1"/>
</dbReference>
<dbReference type="Gene3D" id="3.90.550.10">
    <property type="entry name" value="Spore Coat Polysaccharide Biosynthesis Protein SpsA, Chain A"/>
    <property type="match status" value="1"/>
</dbReference>
<dbReference type="Proteomes" id="UP000196102">
    <property type="component" value="Unassembled WGS sequence"/>
</dbReference>
<reference evidence="10" key="1">
    <citation type="journal article" date="2017" name="Proc. Natl. Acad. Sci. U.S.A.">
        <title>Simulation of Deepwater Horizon oil plume reveals substrate specialization within a complex community of hydrocarbon-degraders.</title>
        <authorList>
            <person name="Hu P."/>
            <person name="Dubinsky E.A."/>
            <person name="Probst A.J."/>
            <person name="Wang J."/>
            <person name="Sieber C.M.K."/>
            <person name="Tom L.M."/>
            <person name="Gardinali P."/>
            <person name="Banfield J.F."/>
            <person name="Atlas R.M."/>
            <person name="Andersen G.L."/>
        </authorList>
    </citation>
    <scope>NUCLEOTIDE SEQUENCE [LARGE SCALE GENOMIC DNA]</scope>
</reference>
<protein>
    <recommendedName>
        <fullName evidence="2">mannose-1-phosphate guanylyltransferase</fullName>
        <ecNumber evidence="2">2.7.7.13</ecNumber>
    </recommendedName>
</protein>
<feature type="domain" description="Nucleotidyl transferase" evidence="8">
    <location>
        <begin position="7"/>
        <end position="283"/>
    </location>
</feature>
<accession>A0A1Z8BFR0</accession>
<comment type="caution">
    <text evidence="9">The sequence shown here is derived from an EMBL/GenBank/DDBJ whole genome shotgun (WGS) entry which is preliminary data.</text>
</comment>
<keyword evidence="6" id="KW-0342">GTP-binding</keyword>
<dbReference type="InterPro" id="IPR049577">
    <property type="entry name" value="GMPP_N"/>
</dbReference>
<keyword evidence="3 9" id="KW-0808">Transferase</keyword>
<dbReference type="SUPFAM" id="SSF53448">
    <property type="entry name" value="Nucleotide-diphospho-sugar transferases"/>
    <property type="match status" value="1"/>
</dbReference>
<gene>
    <name evidence="9" type="ORF">A9Q93_00935</name>
</gene>
<name>A0A1Z8BFR0_9FLAO</name>
<dbReference type="InterPro" id="IPR029044">
    <property type="entry name" value="Nucleotide-diphossugar_trans"/>
</dbReference>
<comment type="similarity">
    <text evidence="1">Belongs to the mannose-6-phosphate isomerase type 2 family.</text>
</comment>
<organism evidence="9 10">
    <name type="scientific">Nonlabens dokdonensis</name>
    <dbReference type="NCBI Taxonomy" id="328515"/>
    <lineage>
        <taxon>Bacteria</taxon>
        <taxon>Pseudomonadati</taxon>
        <taxon>Bacteroidota</taxon>
        <taxon>Flavobacteriia</taxon>
        <taxon>Flavobacteriales</taxon>
        <taxon>Flavobacteriaceae</taxon>
        <taxon>Nonlabens</taxon>
    </lineage>
</organism>
<dbReference type="GO" id="GO:0004475">
    <property type="term" value="F:mannose-1-phosphate guanylyltransferase (GTP) activity"/>
    <property type="evidence" value="ECO:0007669"/>
    <property type="project" value="UniProtKB-EC"/>
</dbReference>
<keyword evidence="4 9" id="KW-0548">Nucleotidyltransferase</keyword>
<dbReference type="InterPro" id="IPR051161">
    <property type="entry name" value="Mannose-6P_isomerase_type2"/>
</dbReference>
<dbReference type="FunFam" id="3.90.550.10:FF:000046">
    <property type="entry name" value="Mannose-1-phosphate guanylyltransferase (GDP)"/>
    <property type="match status" value="1"/>
</dbReference>
<evidence type="ECO:0000313" key="10">
    <source>
        <dbReference type="Proteomes" id="UP000196102"/>
    </source>
</evidence>
<dbReference type="Pfam" id="PF00483">
    <property type="entry name" value="NTP_transferase"/>
    <property type="match status" value="1"/>
</dbReference>
<dbReference type="PANTHER" id="PTHR46390">
    <property type="entry name" value="MANNOSE-1-PHOSPHATE GUANYLYLTRANSFERASE"/>
    <property type="match status" value="1"/>
</dbReference>
<dbReference type="EMBL" id="MAAX01000018">
    <property type="protein sequence ID" value="OUS21398.1"/>
    <property type="molecule type" value="Genomic_DNA"/>
</dbReference>
<evidence type="ECO:0000256" key="4">
    <source>
        <dbReference type="ARBA" id="ARBA00022695"/>
    </source>
</evidence>
<dbReference type="CDD" id="cd02509">
    <property type="entry name" value="GDP-M1P_Guanylyltransferase"/>
    <property type="match status" value="1"/>
</dbReference>
<dbReference type="PANTHER" id="PTHR46390:SF1">
    <property type="entry name" value="MANNOSE-1-PHOSPHATE GUANYLYLTRANSFERASE"/>
    <property type="match status" value="1"/>
</dbReference>
<evidence type="ECO:0000313" key="9">
    <source>
        <dbReference type="EMBL" id="OUS21398.1"/>
    </source>
</evidence>
<sequence length="359" mass="40302">MKSNNYAVIMAGGVGSRFWPVSKQSFPKQFHDMLGLGRSLLQMTYDRLKEQIPPSQILVLTNADYVQLVKQQLPKVSIENIVAEPAMRNTAPCILLAALKIQKMDPTANMIVAPSDHYIEEEDIFNEDLTTAFDFCDKNKNALLTLGIQPTSPNTGFGYIEYNQEDDQLKKVSQFREKPDLETAKSFIQAGNFLWNAGIFIWNVDGVVSAFAKAQPQLTSHFKNGLPVFNTSEEKEWLETNYPNAENISVDYAIMEKSDAVYVLPARFSWNDLGTWGSLYDKLDKNDNKSAVVNADLMSFKSCGNMIRTAAGKKVIVQGLENYIIVDEDDVLMIIPITAEQEIKEIRNQAMAKYGNNIG</sequence>
<evidence type="ECO:0000256" key="5">
    <source>
        <dbReference type="ARBA" id="ARBA00022741"/>
    </source>
</evidence>
<dbReference type="GO" id="GO:0009298">
    <property type="term" value="P:GDP-mannose biosynthetic process"/>
    <property type="evidence" value="ECO:0007669"/>
    <property type="project" value="TreeGrafter"/>
</dbReference>
<evidence type="ECO:0000256" key="3">
    <source>
        <dbReference type="ARBA" id="ARBA00022679"/>
    </source>
</evidence>
<dbReference type="EC" id="2.7.7.13" evidence="2"/>
<evidence type="ECO:0000256" key="1">
    <source>
        <dbReference type="ARBA" id="ARBA00006115"/>
    </source>
</evidence>
<dbReference type="GO" id="GO:0005525">
    <property type="term" value="F:GTP binding"/>
    <property type="evidence" value="ECO:0007669"/>
    <property type="project" value="UniProtKB-KW"/>
</dbReference>
<proteinExistence type="inferred from homology"/>
<evidence type="ECO:0000256" key="2">
    <source>
        <dbReference type="ARBA" id="ARBA00012387"/>
    </source>
</evidence>
<evidence type="ECO:0000256" key="7">
    <source>
        <dbReference type="ARBA" id="ARBA00047343"/>
    </source>
</evidence>
<dbReference type="InterPro" id="IPR005835">
    <property type="entry name" value="NTP_transferase_dom"/>
</dbReference>
<dbReference type="RefSeq" id="WP_303685501.1">
    <property type="nucleotide sequence ID" value="NZ_CAJXYO010000011.1"/>
</dbReference>